<dbReference type="AlphaFoldDB" id="A0AA86SLK5"/>
<keyword evidence="2" id="KW-1185">Reference proteome</keyword>
<dbReference type="Proteomes" id="UP001189624">
    <property type="component" value="Chromosome 5"/>
</dbReference>
<dbReference type="EMBL" id="OY731402">
    <property type="protein sequence ID" value="CAJ1955943.1"/>
    <property type="molecule type" value="Genomic_DNA"/>
</dbReference>
<gene>
    <name evidence="1" type="ORF">AYBTSS11_LOCUS16398</name>
</gene>
<evidence type="ECO:0000313" key="2">
    <source>
        <dbReference type="Proteomes" id="UP001189624"/>
    </source>
</evidence>
<evidence type="ECO:0000313" key="1">
    <source>
        <dbReference type="EMBL" id="CAJ1955943.1"/>
    </source>
</evidence>
<name>A0AA86SLK5_9FABA</name>
<dbReference type="Gramene" id="rna-AYBTSS11_LOCUS16398">
    <property type="protein sequence ID" value="CAJ1955943.1"/>
    <property type="gene ID" value="gene-AYBTSS11_LOCUS16398"/>
</dbReference>
<organism evidence="1 2">
    <name type="scientific">Sphenostylis stenocarpa</name>
    <dbReference type="NCBI Taxonomy" id="92480"/>
    <lineage>
        <taxon>Eukaryota</taxon>
        <taxon>Viridiplantae</taxon>
        <taxon>Streptophyta</taxon>
        <taxon>Embryophyta</taxon>
        <taxon>Tracheophyta</taxon>
        <taxon>Spermatophyta</taxon>
        <taxon>Magnoliopsida</taxon>
        <taxon>eudicotyledons</taxon>
        <taxon>Gunneridae</taxon>
        <taxon>Pentapetalae</taxon>
        <taxon>rosids</taxon>
        <taxon>fabids</taxon>
        <taxon>Fabales</taxon>
        <taxon>Fabaceae</taxon>
        <taxon>Papilionoideae</taxon>
        <taxon>50 kb inversion clade</taxon>
        <taxon>NPAAA clade</taxon>
        <taxon>indigoferoid/millettioid clade</taxon>
        <taxon>Phaseoleae</taxon>
        <taxon>Sphenostylis</taxon>
    </lineage>
</organism>
<protein>
    <submittedName>
        <fullName evidence="1">Uncharacterized protein</fullName>
    </submittedName>
</protein>
<accession>A0AA86SLK5</accession>
<proteinExistence type="predicted"/>
<sequence>MKRDSATAGNAYIPRVIRAVRIVPTEMRPPIFLSDQKKLEIEKCGGPLAHAHGLLGSPILVNKERRSRIEKDIDHSKEDGDVHMVKGRLCPLRHSLSASSYLPMPMPIPISTFMSIVNSTLFTMDQSSNTPILTLNLIHKGNHSTTVITALVGEWSIEGGDVSESEMGYSCSSLAATLMKGRNVGEWDPRAW</sequence>
<reference evidence="1" key="1">
    <citation type="submission" date="2023-10" db="EMBL/GenBank/DDBJ databases">
        <authorList>
            <person name="Domelevo Entfellner J.-B."/>
        </authorList>
    </citation>
    <scope>NUCLEOTIDE SEQUENCE</scope>
</reference>